<feature type="active site" description="Proton donor; for dehydratase activity" evidence="8">
    <location>
        <position position="1148"/>
    </location>
</feature>
<dbReference type="PROSITE" id="PS50075">
    <property type="entry name" value="CARRIER"/>
    <property type="match status" value="2"/>
</dbReference>
<dbReference type="PROSITE" id="PS00606">
    <property type="entry name" value="KS3_1"/>
    <property type="match status" value="1"/>
</dbReference>
<dbReference type="CDD" id="cd02440">
    <property type="entry name" value="AdoMet_MTases"/>
    <property type="match status" value="1"/>
</dbReference>
<dbReference type="InterPro" id="IPR045851">
    <property type="entry name" value="AMP-bd_C_sf"/>
</dbReference>
<dbReference type="InterPro" id="IPR013217">
    <property type="entry name" value="Methyltransf_12"/>
</dbReference>
<feature type="region of interest" description="C-terminal hotdog fold" evidence="8">
    <location>
        <begin position="1089"/>
        <end position="1241"/>
    </location>
</feature>
<evidence type="ECO:0000256" key="7">
    <source>
        <dbReference type="ARBA" id="ARBA00023268"/>
    </source>
</evidence>
<dbReference type="GO" id="GO:0009403">
    <property type="term" value="P:toxin biosynthetic process"/>
    <property type="evidence" value="ECO:0007669"/>
    <property type="project" value="UniProtKB-ARBA"/>
</dbReference>
<dbReference type="GO" id="GO:0004312">
    <property type="term" value="F:fatty acid synthase activity"/>
    <property type="evidence" value="ECO:0007669"/>
    <property type="project" value="TreeGrafter"/>
</dbReference>
<dbReference type="InterPro" id="IPR020841">
    <property type="entry name" value="PKS_Beta-ketoAc_synthase_dom"/>
</dbReference>
<dbReference type="PROSITE" id="PS00455">
    <property type="entry name" value="AMP_BINDING"/>
    <property type="match status" value="1"/>
</dbReference>
<dbReference type="InterPro" id="IPR049552">
    <property type="entry name" value="PKS_DH_N"/>
</dbReference>
<dbReference type="SUPFAM" id="SSF51735">
    <property type="entry name" value="NAD(P)-binding Rossmann-fold domains"/>
    <property type="match status" value="2"/>
</dbReference>
<dbReference type="Pfam" id="PF14765">
    <property type="entry name" value="PS-DH"/>
    <property type="match status" value="1"/>
</dbReference>
<evidence type="ECO:0000256" key="2">
    <source>
        <dbReference type="ARBA" id="ARBA00022553"/>
    </source>
</evidence>
<keyword evidence="14" id="KW-1185">Reference proteome</keyword>
<dbReference type="Gene3D" id="3.40.50.12780">
    <property type="entry name" value="N-terminal domain of ligase-like"/>
    <property type="match status" value="1"/>
</dbReference>
<dbReference type="InterPro" id="IPR000873">
    <property type="entry name" value="AMP-dep_synth/lig_dom"/>
</dbReference>
<evidence type="ECO:0000256" key="1">
    <source>
        <dbReference type="ARBA" id="ARBA00022450"/>
    </source>
</evidence>
<feature type="region of interest" description="N-terminal hotdog fold" evidence="8">
    <location>
        <begin position="940"/>
        <end position="1074"/>
    </location>
</feature>
<dbReference type="Pfam" id="PF21089">
    <property type="entry name" value="PKS_DH_N"/>
    <property type="match status" value="1"/>
</dbReference>
<dbReference type="InterPro" id="IPR001242">
    <property type="entry name" value="Condensation_dom"/>
</dbReference>
<name>A0A9N9L1F6_9HELO</name>
<dbReference type="GO" id="GO:0031177">
    <property type="term" value="F:phosphopantetheine binding"/>
    <property type="evidence" value="ECO:0007669"/>
    <property type="project" value="InterPro"/>
</dbReference>
<dbReference type="InterPro" id="IPR016039">
    <property type="entry name" value="Thiolase-like"/>
</dbReference>
<reference evidence="13" key="1">
    <citation type="submission" date="2021-07" db="EMBL/GenBank/DDBJ databases">
        <authorList>
            <person name="Durling M."/>
        </authorList>
    </citation>
    <scope>NUCLEOTIDE SEQUENCE</scope>
</reference>
<dbReference type="PROSITE" id="PS52004">
    <property type="entry name" value="KS3_2"/>
    <property type="match status" value="1"/>
</dbReference>
<dbReference type="InterPro" id="IPR013120">
    <property type="entry name" value="FAR_NAD-bd"/>
</dbReference>
<feature type="domain" description="Carrier" evidence="10">
    <location>
        <begin position="3535"/>
        <end position="3617"/>
    </location>
</feature>
<dbReference type="InterPro" id="IPR014030">
    <property type="entry name" value="Ketoacyl_synth_N"/>
</dbReference>
<dbReference type="InterPro" id="IPR050091">
    <property type="entry name" value="PKS_NRPS_Biosynth_Enz"/>
</dbReference>
<dbReference type="InterPro" id="IPR042099">
    <property type="entry name" value="ANL_N_sf"/>
</dbReference>
<feature type="domain" description="Ketosynthase family 3 (KS3)" evidence="11">
    <location>
        <begin position="6"/>
        <end position="441"/>
    </location>
</feature>
<dbReference type="InterPro" id="IPR049900">
    <property type="entry name" value="PKS_mFAS_DH"/>
</dbReference>
<dbReference type="CDD" id="cd19532">
    <property type="entry name" value="C_PKS-NRPS"/>
    <property type="match status" value="1"/>
</dbReference>
<dbReference type="Gene3D" id="3.10.129.110">
    <property type="entry name" value="Polyketide synthase dehydratase"/>
    <property type="match status" value="1"/>
</dbReference>
<dbReference type="GO" id="GO:0016874">
    <property type="term" value="F:ligase activity"/>
    <property type="evidence" value="ECO:0007669"/>
    <property type="project" value="UniProtKB-KW"/>
</dbReference>
<dbReference type="PANTHER" id="PTHR43775:SF20">
    <property type="entry name" value="HYBRID PKS-NRPS SYNTHETASE APDA"/>
    <property type="match status" value="1"/>
</dbReference>
<evidence type="ECO:0008006" key="15">
    <source>
        <dbReference type="Google" id="ProtNLM"/>
    </source>
</evidence>
<dbReference type="InterPro" id="IPR029063">
    <property type="entry name" value="SAM-dependent_MTases_sf"/>
</dbReference>
<keyword evidence="1" id="KW-0596">Phosphopantetheine</keyword>
<dbReference type="InterPro" id="IPR001227">
    <property type="entry name" value="Ac_transferase_dom_sf"/>
</dbReference>
<dbReference type="PROSITE" id="PS00012">
    <property type="entry name" value="PHOSPHOPANTETHEINE"/>
    <property type="match status" value="1"/>
</dbReference>
<dbReference type="SUPFAM" id="SSF55048">
    <property type="entry name" value="Probable ACP-binding domain of malonyl-CoA ACP transacylase"/>
    <property type="match status" value="1"/>
</dbReference>
<dbReference type="InterPro" id="IPR016036">
    <property type="entry name" value="Malonyl_transacylase_ACP-bd"/>
</dbReference>
<dbReference type="GO" id="GO:0004315">
    <property type="term" value="F:3-oxoacyl-[acyl-carrier-protein] synthase activity"/>
    <property type="evidence" value="ECO:0007669"/>
    <property type="project" value="InterPro"/>
</dbReference>
<dbReference type="InterPro" id="IPR013968">
    <property type="entry name" value="PKS_KR"/>
</dbReference>
<accession>A0A9N9L1F6</accession>
<dbReference type="PROSITE" id="PS52019">
    <property type="entry name" value="PKS_MFAS_DH"/>
    <property type="match status" value="1"/>
</dbReference>
<keyword evidence="3" id="KW-0436">Ligase</keyword>
<comment type="caution">
    <text evidence="13">The sequence shown here is derived from an EMBL/GenBank/DDBJ whole genome shotgun (WGS) entry which is preliminary data.</text>
</comment>
<dbReference type="Gene3D" id="1.10.1200.10">
    <property type="entry name" value="ACP-like"/>
    <property type="match status" value="1"/>
</dbReference>
<evidence type="ECO:0000259" key="11">
    <source>
        <dbReference type="PROSITE" id="PS52004"/>
    </source>
</evidence>
<dbReference type="SMART" id="SM00823">
    <property type="entry name" value="PKS_PP"/>
    <property type="match status" value="2"/>
</dbReference>
<dbReference type="InterPro" id="IPR042104">
    <property type="entry name" value="PKS_dehydratase_sf"/>
</dbReference>
<protein>
    <recommendedName>
        <fullName evidence="15">Polyketide synthase</fullName>
    </recommendedName>
</protein>
<dbReference type="Gene3D" id="3.30.559.10">
    <property type="entry name" value="Chloramphenicol acetyltransferase-like domain"/>
    <property type="match status" value="1"/>
</dbReference>
<evidence type="ECO:0000313" key="13">
    <source>
        <dbReference type="EMBL" id="CAG8958435.1"/>
    </source>
</evidence>
<evidence type="ECO:0000256" key="9">
    <source>
        <dbReference type="SAM" id="MobiDB-lite"/>
    </source>
</evidence>
<dbReference type="Pfam" id="PF00668">
    <property type="entry name" value="Condensation"/>
    <property type="match status" value="1"/>
</dbReference>
<evidence type="ECO:0000256" key="4">
    <source>
        <dbReference type="ARBA" id="ARBA00022603"/>
    </source>
</evidence>
<dbReference type="GO" id="GO:0032259">
    <property type="term" value="P:methylation"/>
    <property type="evidence" value="ECO:0007669"/>
    <property type="project" value="UniProtKB-KW"/>
</dbReference>
<keyword evidence="4" id="KW-0489">Methyltransferase</keyword>
<dbReference type="InterPro" id="IPR018201">
    <property type="entry name" value="Ketoacyl_synth_AS"/>
</dbReference>
<dbReference type="InterPro" id="IPR023213">
    <property type="entry name" value="CAT-like_dom_sf"/>
</dbReference>
<dbReference type="Pfam" id="PF07993">
    <property type="entry name" value="NAD_binding_4"/>
    <property type="match status" value="1"/>
</dbReference>
<dbReference type="Pfam" id="PF16197">
    <property type="entry name" value="KAsynt_C_assoc"/>
    <property type="match status" value="1"/>
</dbReference>
<dbReference type="InterPro" id="IPR016035">
    <property type="entry name" value="Acyl_Trfase/lysoPLipase"/>
</dbReference>
<gene>
    <name evidence="13" type="ORF">HYFRA_00011112</name>
</gene>
<keyword evidence="5" id="KW-0808">Transferase</keyword>
<dbReference type="Pfam" id="PF00501">
    <property type="entry name" value="AMP-binding"/>
    <property type="match status" value="1"/>
</dbReference>
<dbReference type="SUPFAM" id="SSF47336">
    <property type="entry name" value="ACP-like"/>
    <property type="match status" value="1"/>
</dbReference>
<dbReference type="InterPro" id="IPR020806">
    <property type="entry name" value="PKS_PP-bd"/>
</dbReference>
<dbReference type="InterPro" id="IPR049551">
    <property type="entry name" value="PKS_DH_C"/>
</dbReference>
<dbReference type="InterPro" id="IPR036291">
    <property type="entry name" value="NAD(P)-bd_dom_sf"/>
</dbReference>
<feature type="region of interest" description="Disordered" evidence="9">
    <location>
        <begin position="2494"/>
        <end position="2558"/>
    </location>
</feature>
<dbReference type="Gene3D" id="3.40.50.720">
    <property type="entry name" value="NAD(P)-binding Rossmann-like Domain"/>
    <property type="match status" value="2"/>
</dbReference>
<dbReference type="InterPro" id="IPR014031">
    <property type="entry name" value="Ketoacyl_synth_C"/>
</dbReference>
<sequence length="3979" mass="439438">MTTSDSEPIAIIGMACRFPGQSNTPARLWDLLKEPRDILKKIPVDRFNPDGFYNSNSEYHGNSNVVHSYFLEENVRQFDASFFGTKPVEADAMDPQQRILLETVYEALEAGGQKMEALQGSNTAIYVGLSCGDYDYQLLRDTDNIPTYHATGIARSIMSNRVSYFFDWNGPSMTIDTACSSSLVALHQAVQVLRSGTSRLAVAAGSNLILGPENYIAESKLKMLSPTGRSRMWDADADGYARGEGVATVVLKRLSDAIRDNDIIECVVRETGINQDGRTNGITMPNPVAQANLVRQVYSKAGLDPRKEEDRCQFFECHGTGTPTGDPIEAEAIRDAFFGTESFQEPKYPLYVGSIKTVIGHTEATAGLAGLIKASLAMKNGVIPPNMLFNRLNPSIEPFYGGLQLPTVALPWPQVAAGQPRRASVNSFGFGGANAHVILESYESKQLQLKDPESARDQAVFSPFLFSAKSQRSLRAMIGSYSRYLKENRLTDLGDLAWTLNSRRSVLPVRASFSATDLDTLIQKLDAASSSKEMDSPNNTSKSSRPLKYLGVFTGQGAQWASMGRELVRNSEFVRLRLQHFDAHLQKLPAEDRPSWSLLAKLQDGEDVSEAYISQPLCTIVQLILVDLLRAAGVQFHAVVGHSSGEISAAYAAGFISAEDASCIAYYRGRCAALAKGPNGMSGKMMAVATSPADAEEVCNLPHFHGRICVAAKNSHDSVTLSGDADAISEAQTVFEDEEKTAKILFVDRAYHSHHMMSAADEYGKSLKSFSPCFRPSSEASCKWFSSVYNEEVGRIPEKLNEEYWNANMIGTVLFADAIERACAECGPFDAVVEVGPHPALKRPVLTVIEKSSGVKSLPYTGVLQRGQNDLEAFSAGLGILWRELGENAVNIKGYEDLISGTRQKTLLEGLPTYSWDKEREYWHESRVSKGFRLRSSPTHELLGNLLPDGTDGKHYRWRNLLSVRELPWLDNHQVQGQAVFPAAGYVCMALEASQTLVASRTAKLVEVLDVTIHNALAFPGDDVAVETLFTLTNINEGDDVVQADFAIYATVGKQAESLAPKASGILKVLFGEPSGDVLPPRQEPEPMMVTIDSDRFYSSLSNVGFGYTGPFHALTDLSRKAGIGSGMVRNIIDAERRPMVLHPALLDSAFQAIILAYCYPDDGRLSAIHVPKTIKSIRINPALCAEHLTEAGSLPFDSAETACNREGVFGDVDIFSPTGEHAMVQVQSLQFVRFAEATPEDDIKVFSTTVWGPATPDLSVVCWDGRATEDECELARDLERVCVYYLNQWEREIPLDHPARTEGAYKGLFRFSSHIRAKVLDGKHKYTRPEYMDDDQEVIRLLKEKHNNCLDMRMVETVGENIPAVVRGETTILEHMFKDDLLAKFYSHSLGMRSYIKYLGRGVQQITHRYPAMKILEVGGGTGHATQAILNEIGGSFGSYQFTDISSGFFEKAQARFEEYSDRMSYKVLDLEKDVLEQGFSAHSYDLVVASFVLHATASIEKTLRQVRHLLKPGGYLVMAEMTDNEPIRTSFTYGSLPGWWVGEGDGRILSPCVEPVVWDQLLRATGFSGIDTITEDMDTLSSPASIMISQAIDDRITLLRNPTAPTEFVEKVQGDLIIIGGSSLKTSRLVQQIKPLVNSWFQQVTCIRDVAAIKARDVTPTTSILNLSDLDQPLFADLTQDKFDGLKAMVQNAKAIVWLTQGRRAQSPHANMSVGFMRSIFWEIPEIRLASIDVENANASEITDALLRLELVTRWKAQGQTNLSEEMLWSTEWEIAHTNDGVVIPRLVENIDANRRYNSISRRISEDVDPSKFALSAVYEGEGSRILLEKGSLLRDLREHVTESSVLMHVKYSSALSIPVGKGSQLFALLGTDDETGGALIAFSEITASSVTLPRSQTKVLTLEGIPEAPFFSALVDNIVATYLVSDLARDDTLHLHEPNTILASVVSRRAAAMGINVKFTTVHEQEESGWTLLPPRLHQRFVRQKLPQSIQKFVDFSSTLDSREIAQVIQRCIPRCCKQESSDSIFQRVTHISRGDTNEVLQECLSEASSFAHSDMASRADVNANTIVMSSISDLDKDEVPAPVIAWQAVENTQPLPVTIRPADSKPLFAADRSYWLVGLTGDLGLSICEWMIRLGARYVVLSSRQPRIDEKWLAKVRRAGATVKVLSCDVTSMLDLRKCYNEISTTMPPVAGVAQGAMVLQDSTLPNMDLKKMTDVLGPKVQGSINLESLFSTCDLDFFIYFSSMAGLIGNLGQSNYSAANAFLMSLAAQRRKRGLSASVINIGVIVGVGYITREVSNATLEDIKEGGYMWLPEQAFHQIFAEGIIAGRKDSGLDPEVSTGVSHIKMTDERKPLWFDNPRFSHHLLHSSANDVGKSTGVTAAPLKTQLQEALTKEEVFRILKDAFLVKLQNLLKFDPSEGRSEDAVLALQTDDLGLDSLIAVEIRTWFLKNLQVNVPVLKVLGGASIGEILNLAFLQLSKDFTPRVAAEIAGSDERDTEKSDDNLTQSLGEISNNASSHNASEITHLGSNSSADWESIEKKEVEEEPSVPLDREGPLSHGQSMFWFVHLFTKDATTLNHTGSSRIRGSLRIADLTRAVTEVSYTHEILRTCFQTRPDSSYFQGVMGTPRIHLETRNITHESEVSQTFSELHTAHVYNLEKGETMRIILLTKSSSEHYLLVGCHHIIMDGLSSQIFMRDLERAYNHQHLREPLQYLDFTLREREEYLDGAWNQDMAYWKNVFRDIPPPLPVLPLPDSKSRIRQTNYEFHRVSTRLSRELTSRITQQSRTLKVTPFHFYLAAFRTLVARFTDTEDFCVGIATGNRANEDLLDGIGPYVNLLPLRFTKHLPDEKFLDVLQDTRKKTLAALAHSRLPFGALIDELHMSRSEYHSPLFQTFVDYREGAKESSSFGGAQMDVMDFETGKTAYDINIDIADYTAGCKIDIMVQECLYSRNDAQWLMDSYHMILDTFSRRPTDLLFSPAIFSNESINNALQLGLGPSLKSSWPETLIHRIVDIAKVHKDDPALKDGYGSSLSYEQMFHRVQQIVAKLLTLGEKRGFKIAVFQERSVDWVCSLLAIMYVGAVYVPLDSIMPIERLSSIAGDCNPAAILFDNTTAHKLPGLDVKDTTTINVETLHDSAIGVHEIQAIADNPAAILYTSGSTGTPKGIQIKHSNLRNEVEFSASTYGFNIERVLQQSSFSFDMSLTQIFSALAFGGYVYICPSSLHGDPISLTRLMVSEQITMTAGTPSEYLSWINNGLQDLQRSPWKVAICGGESITDSLIRAFRLVEKESLHLFNAYGPTEVTCSSHRAEVNYSEDLLTPIPVGKAAPNTHVYIVDGHLHPLPIGFTGEIVIGGAGIALGYLNKPSETKLRFLPDPFVNPTASAFMHRTGDMGRLLCDGSLVVGGRIAGDTQIKLRGIRIDLQEIESAILKTYQGRVQEAVASVRLSDDGGPEFIVAHVVFSAETPVESRRLDEDLHLPQHMRPSIIINVDDLPRGSTGKVDRRAVAKLPLHGCTTSAPSGAEFSGKLNVQLLPEEAALLKTWSQVIPAEIFASYRIDMNSDSDFFHVGGSSLLLVQLQSHIHNDFGCHLDLAQMFGSSSLRGMVALIQEKKSGLLGESSVIDWDDETQLLDEVPPEMVSHDITISEGVPKLYPTIPKRRPEVVILTGATGFLGRTLLKQLVAEDTVRTIHCIAVRRPEALLSLNTDKISIFKGDLSQPALGLSDEDAARIFAEADTILHNAANVSHLKHYRTLQPENVLSTKELIKLALPRRIPIHYVSTAGVSLYSEMEKFGEISCAAFPPPANGVDGYTASKWASERLLEKACASYQLPVTIHRPSHVHRDDAAELDLIEDLLKFSRLLRAVPSSGKVRGFVHIISVDECARGIVGQMTGMDVGCGVRFLNHIGGTTIPLGDLKGYVERDVGEGVEVEVVSFRVWVERAVAVGLHATVASYFEGIENSGGIVYPLLVRGSE</sequence>
<dbReference type="Pfam" id="PF08242">
    <property type="entry name" value="Methyltransf_12"/>
    <property type="match status" value="1"/>
</dbReference>
<dbReference type="Gene3D" id="3.30.300.30">
    <property type="match status" value="1"/>
</dbReference>
<evidence type="ECO:0000256" key="5">
    <source>
        <dbReference type="ARBA" id="ARBA00022679"/>
    </source>
</evidence>
<dbReference type="Proteomes" id="UP000696280">
    <property type="component" value="Unassembled WGS sequence"/>
</dbReference>
<dbReference type="FunFam" id="3.40.47.10:FF:000019">
    <property type="entry name" value="Polyketide synthase type I"/>
    <property type="match status" value="1"/>
</dbReference>
<proteinExistence type="predicted"/>
<dbReference type="InterPro" id="IPR036736">
    <property type="entry name" value="ACP-like_sf"/>
</dbReference>
<dbReference type="InterPro" id="IPR032821">
    <property type="entry name" value="PKS_assoc"/>
</dbReference>
<dbReference type="SMART" id="SM00827">
    <property type="entry name" value="PKS_AT"/>
    <property type="match status" value="1"/>
</dbReference>
<dbReference type="PANTHER" id="PTHR43775">
    <property type="entry name" value="FATTY ACID SYNTHASE"/>
    <property type="match status" value="1"/>
</dbReference>
<keyword evidence="7" id="KW-0511">Multifunctional enzyme</keyword>
<dbReference type="Gene3D" id="3.40.366.10">
    <property type="entry name" value="Malonyl-Coenzyme A Acyl Carrier Protein, domain 2"/>
    <property type="match status" value="1"/>
</dbReference>
<dbReference type="CDD" id="cd05930">
    <property type="entry name" value="A_NRPS"/>
    <property type="match status" value="1"/>
</dbReference>
<dbReference type="SUPFAM" id="SSF56801">
    <property type="entry name" value="Acetyl-CoA synthetase-like"/>
    <property type="match status" value="1"/>
</dbReference>
<dbReference type="CDD" id="cd00833">
    <property type="entry name" value="PKS"/>
    <property type="match status" value="1"/>
</dbReference>
<dbReference type="Pfam" id="PF02801">
    <property type="entry name" value="Ketoacyl-synt_C"/>
    <property type="match status" value="1"/>
</dbReference>
<evidence type="ECO:0000256" key="6">
    <source>
        <dbReference type="ARBA" id="ARBA00022737"/>
    </source>
</evidence>
<dbReference type="SMART" id="SM00822">
    <property type="entry name" value="PKS_KR"/>
    <property type="match status" value="1"/>
</dbReference>
<dbReference type="InterPro" id="IPR006162">
    <property type="entry name" value="Ppantetheine_attach_site"/>
</dbReference>
<feature type="active site" description="Proton acceptor; for dehydratase activity" evidence="8">
    <location>
        <position position="973"/>
    </location>
</feature>
<dbReference type="InterPro" id="IPR014043">
    <property type="entry name" value="Acyl_transferase_dom"/>
</dbReference>
<evidence type="ECO:0000259" key="12">
    <source>
        <dbReference type="PROSITE" id="PS52019"/>
    </source>
</evidence>
<dbReference type="GO" id="GO:0006633">
    <property type="term" value="P:fatty acid biosynthetic process"/>
    <property type="evidence" value="ECO:0007669"/>
    <property type="project" value="InterPro"/>
</dbReference>
<dbReference type="InterPro" id="IPR020845">
    <property type="entry name" value="AMP-binding_CS"/>
</dbReference>
<dbReference type="Gene3D" id="3.30.70.3290">
    <property type="match status" value="1"/>
</dbReference>
<feature type="compositionally biased region" description="Basic and acidic residues" evidence="9">
    <location>
        <begin position="2497"/>
        <end position="2507"/>
    </location>
</feature>
<dbReference type="EMBL" id="CAJVRL010000082">
    <property type="protein sequence ID" value="CAG8958435.1"/>
    <property type="molecule type" value="Genomic_DNA"/>
</dbReference>
<dbReference type="InterPro" id="IPR009081">
    <property type="entry name" value="PP-bd_ACP"/>
</dbReference>
<dbReference type="GO" id="GO:0008168">
    <property type="term" value="F:methyltransferase activity"/>
    <property type="evidence" value="ECO:0007669"/>
    <property type="project" value="UniProtKB-KW"/>
</dbReference>
<feature type="domain" description="PKS/mFAS DH" evidence="12">
    <location>
        <begin position="940"/>
        <end position="1241"/>
    </location>
</feature>
<dbReference type="SUPFAM" id="SSF52151">
    <property type="entry name" value="FabD/lysophospholipase-like"/>
    <property type="match status" value="1"/>
</dbReference>
<dbReference type="Gene3D" id="3.40.47.10">
    <property type="match status" value="1"/>
</dbReference>
<dbReference type="Gene3D" id="3.30.559.30">
    <property type="entry name" value="Nonribosomal peptide synthetase, condensation domain"/>
    <property type="match status" value="1"/>
</dbReference>
<keyword evidence="2" id="KW-0597">Phosphoprotein</keyword>
<keyword evidence="6" id="KW-0677">Repeat</keyword>
<dbReference type="OrthoDB" id="329835at2759"/>
<dbReference type="Pfam" id="PF00698">
    <property type="entry name" value="Acyl_transf_1"/>
    <property type="match status" value="1"/>
</dbReference>
<dbReference type="InterPro" id="IPR020807">
    <property type="entry name" value="PKS_DH"/>
</dbReference>
<dbReference type="Gene3D" id="3.40.50.150">
    <property type="entry name" value="Vaccinia Virus protein VP39"/>
    <property type="match status" value="1"/>
</dbReference>
<evidence type="ECO:0000256" key="8">
    <source>
        <dbReference type="PROSITE-ProRule" id="PRU01363"/>
    </source>
</evidence>
<feature type="compositionally biased region" description="Polar residues" evidence="9">
    <location>
        <begin position="2508"/>
        <end position="2538"/>
    </location>
</feature>
<dbReference type="SMART" id="SM00825">
    <property type="entry name" value="PKS_KS"/>
    <property type="match status" value="1"/>
</dbReference>
<dbReference type="SUPFAM" id="SSF53335">
    <property type="entry name" value="S-adenosyl-L-methionine-dependent methyltransferases"/>
    <property type="match status" value="1"/>
</dbReference>
<dbReference type="SUPFAM" id="SSF52777">
    <property type="entry name" value="CoA-dependent acyltransferases"/>
    <property type="match status" value="2"/>
</dbReference>
<dbReference type="InterPro" id="IPR057326">
    <property type="entry name" value="KR_dom"/>
</dbReference>
<dbReference type="SMART" id="SM00826">
    <property type="entry name" value="PKS_DH"/>
    <property type="match status" value="1"/>
</dbReference>
<dbReference type="Pfam" id="PF00109">
    <property type="entry name" value="ketoacyl-synt"/>
    <property type="match status" value="1"/>
</dbReference>
<dbReference type="Pfam" id="PF08659">
    <property type="entry name" value="KR"/>
    <property type="match status" value="1"/>
</dbReference>
<dbReference type="SUPFAM" id="SSF53901">
    <property type="entry name" value="Thiolase-like"/>
    <property type="match status" value="1"/>
</dbReference>
<organism evidence="13 14">
    <name type="scientific">Hymenoscyphus fraxineus</name>
    <dbReference type="NCBI Taxonomy" id="746836"/>
    <lineage>
        <taxon>Eukaryota</taxon>
        <taxon>Fungi</taxon>
        <taxon>Dikarya</taxon>
        <taxon>Ascomycota</taxon>
        <taxon>Pezizomycotina</taxon>
        <taxon>Leotiomycetes</taxon>
        <taxon>Helotiales</taxon>
        <taxon>Helotiaceae</taxon>
        <taxon>Hymenoscyphus</taxon>
    </lineage>
</organism>
<dbReference type="Pfam" id="PF00550">
    <property type="entry name" value="PP-binding"/>
    <property type="match status" value="1"/>
</dbReference>
<evidence type="ECO:0000259" key="10">
    <source>
        <dbReference type="PROSITE" id="PS50075"/>
    </source>
</evidence>
<evidence type="ECO:0000313" key="14">
    <source>
        <dbReference type="Proteomes" id="UP000696280"/>
    </source>
</evidence>
<evidence type="ECO:0000256" key="3">
    <source>
        <dbReference type="ARBA" id="ARBA00022598"/>
    </source>
</evidence>
<feature type="domain" description="Carrier" evidence="10">
    <location>
        <begin position="2400"/>
        <end position="2482"/>
    </location>
</feature>